<name>A0A6A6J1Q8_9PLEO</name>
<dbReference type="AlphaFoldDB" id="A0A6A6J1Q8"/>
<dbReference type="EMBL" id="ML987189">
    <property type="protein sequence ID" value="KAF2256331.1"/>
    <property type="molecule type" value="Genomic_DNA"/>
</dbReference>
<dbReference type="RefSeq" id="XP_033691335.1">
    <property type="nucleotide sequence ID" value="XM_033825430.1"/>
</dbReference>
<reference evidence="1" key="1">
    <citation type="journal article" date="2020" name="Stud. Mycol.">
        <title>101 Dothideomycetes genomes: a test case for predicting lifestyles and emergence of pathogens.</title>
        <authorList>
            <person name="Haridas S."/>
            <person name="Albert R."/>
            <person name="Binder M."/>
            <person name="Bloem J."/>
            <person name="Labutti K."/>
            <person name="Salamov A."/>
            <person name="Andreopoulos B."/>
            <person name="Baker S."/>
            <person name="Barry K."/>
            <person name="Bills G."/>
            <person name="Bluhm B."/>
            <person name="Cannon C."/>
            <person name="Castanera R."/>
            <person name="Culley D."/>
            <person name="Daum C."/>
            <person name="Ezra D."/>
            <person name="Gonzalez J."/>
            <person name="Henrissat B."/>
            <person name="Kuo A."/>
            <person name="Liang C."/>
            <person name="Lipzen A."/>
            <person name="Lutzoni F."/>
            <person name="Magnuson J."/>
            <person name="Mondo S."/>
            <person name="Nolan M."/>
            <person name="Ohm R."/>
            <person name="Pangilinan J."/>
            <person name="Park H.-J."/>
            <person name="Ramirez L."/>
            <person name="Alfaro M."/>
            <person name="Sun H."/>
            <person name="Tritt A."/>
            <person name="Yoshinaga Y."/>
            <person name="Zwiers L.-H."/>
            <person name="Turgeon B."/>
            <person name="Goodwin S."/>
            <person name="Spatafora J."/>
            <person name="Crous P."/>
            <person name="Grigoriev I."/>
        </authorList>
    </citation>
    <scope>NUCLEOTIDE SEQUENCE</scope>
    <source>
        <strain evidence="1">CBS 122368</strain>
    </source>
</reference>
<dbReference type="Proteomes" id="UP000800094">
    <property type="component" value="Unassembled WGS sequence"/>
</dbReference>
<organism evidence="1 2">
    <name type="scientific">Trematosphaeria pertusa</name>
    <dbReference type="NCBI Taxonomy" id="390896"/>
    <lineage>
        <taxon>Eukaryota</taxon>
        <taxon>Fungi</taxon>
        <taxon>Dikarya</taxon>
        <taxon>Ascomycota</taxon>
        <taxon>Pezizomycotina</taxon>
        <taxon>Dothideomycetes</taxon>
        <taxon>Pleosporomycetidae</taxon>
        <taxon>Pleosporales</taxon>
        <taxon>Massarineae</taxon>
        <taxon>Trematosphaeriaceae</taxon>
        <taxon>Trematosphaeria</taxon>
    </lineage>
</organism>
<evidence type="ECO:0000313" key="1">
    <source>
        <dbReference type="EMBL" id="KAF2256331.1"/>
    </source>
</evidence>
<dbReference type="GeneID" id="54578760"/>
<accession>A0A6A6J1Q8</accession>
<proteinExistence type="predicted"/>
<sequence>MKGAPVSLVLDQDVTLAEDADLTITLLGPAEDGVKHVTEIRVSTEVCLQSNYLRTVIKASEDPTEITLGGELKREGANKHGQEEGENKEGALVWLAHLHKLSDQRMKEIGLHEISVTGICHAIRLWKWHEPGQPLDVLQPWFNKVYETTINGATLDIDSARLLALPCQLFDHAVGFARVTKFLAYNHIGHIKERQPKGFKAKFLHLAPADFVGPANHARGGLKTTLHKNLWKKAGSVLRFETAACKCWDATIGQYLAALVKIDTFPVDDVIPRASINDIVARLKQFEFDYIPACNRCRSIDWVYVVRKTVAATEAYFDGLCLDCMDRSKPKGKDLDDEYWRHNESMGGRWDTRCRIKHNQATWYVSWLGRDDTRQKLLRGNDGYRPGDEG</sequence>
<keyword evidence="2" id="KW-1185">Reference proteome</keyword>
<evidence type="ECO:0000313" key="2">
    <source>
        <dbReference type="Proteomes" id="UP000800094"/>
    </source>
</evidence>
<dbReference type="OrthoDB" id="268428at2759"/>
<gene>
    <name evidence="1" type="ORF">BU26DRAFT_472499</name>
</gene>
<protein>
    <submittedName>
        <fullName evidence="1">Uncharacterized protein</fullName>
    </submittedName>
</protein>